<keyword evidence="5" id="KW-1185">Reference proteome</keyword>
<dbReference type="PANTHER" id="PTHR24198:SF165">
    <property type="entry name" value="ANKYRIN REPEAT-CONTAINING PROTEIN-RELATED"/>
    <property type="match status" value="1"/>
</dbReference>
<dbReference type="AlphaFoldDB" id="A0AAU9K450"/>
<accession>A0AAU9K450</accession>
<evidence type="ECO:0000313" key="5">
    <source>
        <dbReference type="Proteomes" id="UP001162131"/>
    </source>
</evidence>
<dbReference type="SUPFAM" id="SSF48403">
    <property type="entry name" value="Ankyrin repeat"/>
    <property type="match status" value="1"/>
</dbReference>
<dbReference type="PROSITE" id="PS50297">
    <property type="entry name" value="ANK_REP_REGION"/>
    <property type="match status" value="2"/>
</dbReference>
<protein>
    <submittedName>
        <fullName evidence="4">Uncharacterized protein</fullName>
    </submittedName>
</protein>
<keyword evidence="2 3" id="KW-0040">ANK repeat</keyword>
<evidence type="ECO:0000256" key="2">
    <source>
        <dbReference type="ARBA" id="ARBA00023043"/>
    </source>
</evidence>
<dbReference type="EMBL" id="CAJZBQ010000058">
    <property type="protein sequence ID" value="CAG9334326.1"/>
    <property type="molecule type" value="Genomic_DNA"/>
</dbReference>
<evidence type="ECO:0000256" key="1">
    <source>
        <dbReference type="ARBA" id="ARBA00022737"/>
    </source>
</evidence>
<reference evidence="4" key="1">
    <citation type="submission" date="2021-09" db="EMBL/GenBank/DDBJ databases">
        <authorList>
            <consortium name="AG Swart"/>
            <person name="Singh M."/>
            <person name="Singh A."/>
            <person name="Seah K."/>
            <person name="Emmerich C."/>
        </authorList>
    </citation>
    <scope>NUCLEOTIDE SEQUENCE</scope>
    <source>
        <strain evidence="4">ATCC30299</strain>
    </source>
</reference>
<evidence type="ECO:0000256" key="3">
    <source>
        <dbReference type="PROSITE-ProRule" id="PRU00023"/>
    </source>
</evidence>
<proteinExistence type="predicted"/>
<dbReference type="InterPro" id="IPR002110">
    <property type="entry name" value="Ankyrin_rpt"/>
</dbReference>
<evidence type="ECO:0000313" key="4">
    <source>
        <dbReference type="EMBL" id="CAG9334326.1"/>
    </source>
</evidence>
<comment type="caution">
    <text evidence="4">The sequence shown here is derived from an EMBL/GenBank/DDBJ whole genome shotgun (WGS) entry which is preliminary data.</text>
</comment>
<dbReference type="Gene3D" id="1.25.40.20">
    <property type="entry name" value="Ankyrin repeat-containing domain"/>
    <property type="match status" value="1"/>
</dbReference>
<feature type="repeat" description="ANK" evidence="3">
    <location>
        <begin position="211"/>
        <end position="243"/>
    </location>
</feature>
<dbReference type="Proteomes" id="UP001162131">
    <property type="component" value="Unassembled WGS sequence"/>
</dbReference>
<dbReference type="SMART" id="SM00248">
    <property type="entry name" value="ANK"/>
    <property type="match status" value="2"/>
</dbReference>
<name>A0AAU9K450_9CILI</name>
<dbReference type="InterPro" id="IPR036770">
    <property type="entry name" value="Ankyrin_rpt-contain_sf"/>
</dbReference>
<dbReference type="PANTHER" id="PTHR24198">
    <property type="entry name" value="ANKYRIN REPEAT AND PROTEIN KINASE DOMAIN-CONTAINING PROTEIN"/>
    <property type="match status" value="1"/>
</dbReference>
<organism evidence="4 5">
    <name type="scientific">Blepharisma stoltei</name>
    <dbReference type="NCBI Taxonomy" id="1481888"/>
    <lineage>
        <taxon>Eukaryota</taxon>
        <taxon>Sar</taxon>
        <taxon>Alveolata</taxon>
        <taxon>Ciliophora</taxon>
        <taxon>Postciliodesmatophora</taxon>
        <taxon>Heterotrichea</taxon>
        <taxon>Heterotrichida</taxon>
        <taxon>Blepharismidae</taxon>
        <taxon>Blepharisma</taxon>
    </lineage>
</organism>
<dbReference type="Pfam" id="PF13637">
    <property type="entry name" value="Ank_4"/>
    <property type="match status" value="1"/>
</dbReference>
<gene>
    <name evidence="4" type="ORF">BSTOLATCC_MIC60945</name>
</gene>
<feature type="repeat" description="ANK" evidence="3">
    <location>
        <begin position="244"/>
        <end position="276"/>
    </location>
</feature>
<sequence>MGLVRIRSKNSLQGTPIKTLRFQTPEPRGNHLRIRSMPNYSTLRNSRNRTPSPTALFNQESVRTELKTSELMIHKEPEYKPKVFKITLHREAYRLITPRNQEITKKVNMMENVPLKIYDISNTITSMKTILKQMEKPKKNYWECLKFSLKHLKAINITLKELANLPKLIGTKAFGRKNSMNFFNACKNGKTEIVIDLIEKDKWLVHVFDSMKMTALHWAAVRDQPDIIKLLLSKNAFVDEVDMTHRTALYLACRNGHLNCVKILLANNASPHIRSNSKKLPLHVAKNQETAFLLTQAMSQRKTIRKIRKFTDAKQIEKMFLKDRQNDL</sequence>
<dbReference type="PROSITE" id="PS50088">
    <property type="entry name" value="ANK_REPEAT"/>
    <property type="match status" value="2"/>
</dbReference>
<keyword evidence="1" id="KW-0677">Repeat</keyword>